<accession>A0A7I8WAI7</accession>
<sequence>MCCAMLRVIEHVNSIPFRERFPRMSKAMAQGGKEVPSSGGGGGGGGGGGDGGGGVVVVVMLVAVGMNEMNERGAREKAHAN</sequence>
<dbReference type="AlphaFoldDB" id="A0A7I8WAI7"/>
<comment type="caution">
    <text evidence="2">The sequence shown here is derived from an EMBL/GenBank/DDBJ whole genome shotgun (WGS) entry which is preliminary data.</text>
</comment>
<evidence type="ECO:0000256" key="1">
    <source>
        <dbReference type="SAM" id="MobiDB-lite"/>
    </source>
</evidence>
<keyword evidence="3" id="KW-1185">Reference proteome</keyword>
<dbReference type="Proteomes" id="UP000549394">
    <property type="component" value="Unassembled WGS sequence"/>
</dbReference>
<proteinExistence type="predicted"/>
<feature type="region of interest" description="Disordered" evidence="1">
    <location>
        <begin position="27"/>
        <end position="50"/>
    </location>
</feature>
<dbReference type="EMBL" id="CAJFCJ010000025">
    <property type="protein sequence ID" value="CAD5125124.1"/>
    <property type="molecule type" value="Genomic_DNA"/>
</dbReference>
<feature type="compositionally biased region" description="Gly residues" evidence="1">
    <location>
        <begin position="38"/>
        <end position="50"/>
    </location>
</feature>
<organism evidence="2 3">
    <name type="scientific">Dimorphilus gyrociliatus</name>
    <dbReference type="NCBI Taxonomy" id="2664684"/>
    <lineage>
        <taxon>Eukaryota</taxon>
        <taxon>Metazoa</taxon>
        <taxon>Spiralia</taxon>
        <taxon>Lophotrochozoa</taxon>
        <taxon>Annelida</taxon>
        <taxon>Polychaeta</taxon>
        <taxon>Polychaeta incertae sedis</taxon>
        <taxon>Dinophilidae</taxon>
        <taxon>Dimorphilus</taxon>
    </lineage>
</organism>
<evidence type="ECO:0000313" key="2">
    <source>
        <dbReference type="EMBL" id="CAD5125124.1"/>
    </source>
</evidence>
<protein>
    <submittedName>
        <fullName evidence="2">DgyrCDS13367</fullName>
    </submittedName>
</protein>
<evidence type="ECO:0000313" key="3">
    <source>
        <dbReference type="Proteomes" id="UP000549394"/>
    </source>
</evidence>
<name>A0A7I8WAI7_9ANNE</name>
<reference evidence="2 3" key="1">
    <citation type="submission" date="2020-08" db="EMBL/GenBank/DDBJ databases">
        <authorList>
            <person name="Hejnol A."/>
        </authorList>
    </citation>
    <scope>NUCLEOTIDE SEQUENCE [LARGE SCALE GENOMIC DNA]</scope>
</reference>
<gene>
    <name evidence="2" type="ORF">DGYR_LOCUS12559</name>
</gene>